<reference evidence="2" key="1">
    <citation type="submission" date="2015-12" db="EMBL/GenBank/DDBJ databases">
        <title>Complete genome sequences of two moderately thermophilic Paenibacillus species.</title>
        <authorList>
            <person name="Butler R.III."/>
            <person name="Wang J."/>
            <person name="Stark B.C."/>
            <person name="Pombert J.-F."/>
        </authorList>
    </citation>
    <scope>NUCLEOTIDE SEQUENCE [LARGE SCALE GENOMIC DNA]</scope>
    <source>
        <strain evidence="2">32O-Y</strain>
    </source>
</reference>
<dbReference type="SUPFAM" id="SSF53448">
    <property type="entry name" value="Nucleotide-diphospho-sugar transferases"/>
    <property type="match status" value="1"/>
</dbReference>
<protein>
    <submittedName>
        <fullName evidence="1">Nucleotide-diphospho-sugar transferase</fullName>
    </submittedName>
</protein>
<dbReference type="Gene3D" id="3.90.550.10">
    <property type="entry name" value="Spore Coat Polysaccharide Biosynthesis Protein SpsA, Chain A"/>
    <property type="match status" value="1"/>
</dbReference>
<dbReference type="Proteomes" id="UP000061660">
    <property type="component" value="Chromosome"/>
</dbReference>
<organism evidence="1 2">
    <name type="scientific">Paenibacillus naphthalenovorans</name>
    <dbReference type="NCBI Taxonomy" id="162209"/>
    <lineage>
        <taxon>Bacteria</taxon>
        <taxon>Bacillati</taxon>
        <taxon>Bacillota</taxon>
        <taxon>Bacilli</taxon>
        <taxon>Bacillales</taxon>
        <taxon>Paenibacillaceae</taxon>
        <taxon>Paenibacillus</taxon>
    </lineage>
</organism>
<sequence>MMVVKPIHWIKHIPKEIKDLLPFGGKRGGITLPKWLIACVGENNRLFHFRMLTLFKTIKTFGGELAKAKLAACFVDEADQSISHELDKMGVHIHIVKPYHSNLQRHCNKIRMLEIEDDYDVMVALDCDTAVTRDFSAEISADTIRRCDSLLDPLDINEWKYMYGYFGLAMPNDEMAVHANSAVLFIPRKDVRNLRNAWLHYANLITDTFHSNEQWSRFAQHKYYTDQFALSMALADLKADVQLLPAEFNIHINGAYQGWADQLHPYILSYHHNVTEDGKLKTTGMTVPDQYISKVNAILGNHSQSG</sequence>
<evidence type="ECO:0000313" key="2">
    <source>
        <dbReference type="Proteomes" id="UP000061660"/>
    </source>
</evidence>
<dbReference type="InterPro" id="IPR029044">
    <property type="entry name" value="Nucleotide-diphossugar_trans"/>
</dbReference>
<dbReference type="PATRIC" id="fig|162209.4.peg.1626"/>
<dbReference type="KEGG" id="pnp:IJ22_15350"/>
<name>A0A0U2VQZ6_9BACL</name>
<dbReference type="AlphaFoldDB" id="A0A0U2VQZ6"/>
<accession>A0A0U2VQZ6</accession>
<dbReference type="EMBL" id="CP013652">
    <property type="protein sequence ID" value="ALS21911.1"/>
    <property type="molecule type" value="Genomic_DNA"/>
</dbReference>
<dbReference type="STRING" id="162209.IJ22_15350"/>
<proteinExistence type="predicted"/>
<gene>
    <name evidence="1" type="ORF">IJ22_15350</name>
</gene>
<keyword evidence="1" id="KW-0808">Transferase</keyword>
<evidence type="ECO:0000313" key="1">
    <source>
        <dbReference type="EMBL" id="ALS21911.1"/>
    </source>
</evidence>
<dbReference type="GO" id="GO:0016740">
    <property type="term" value="F:transferase activity"/>
    <property type="evidence" value="ECO:0007669"/>
    <property type="project" value="UniProtKB-KW"/>
</dbReference>
<keyword evidence="2" id="KW-1185">Reference proteome</keyword>
<reference evidence="1 2" key="2">
    <citation type="journal article" date="2016" name="Genome Announc.">
        <title>Complete Genome Sequences of Two Interactive Moderate Thermophiles, Paenibacillus napthalenovorans 32O-Y and Paenibacillus sp. 32O-W.</title>
        <authorList>
            <person name="Butler R.R.III."/>
            <person name="Wang J."/>
            <person name="Stark B.C."/>
            <person name="Pombert J.F."/>
        </authorList>
    </citation>
    <scope>NUCLEOTIDE SEQUENCE [LARGE SCALE GENOMIC DNA]</scope>
    <source>
        <strain evidence="1 2">32O-Y</strain>
    </source>
</reference>